<evidence type="ECO:0000313" key="3">
    <source>
        <dbReference type="Proteomes" id="UP000001555"/>
    </source>
</evidence>
<proteinExistence type="predicted"/>
<dbReference type="PaxDb" id="6945-B7Q567"/>
<dbReference type="EMBL" id="DS859850">
    <property type="protein sequence ID" value="EEC13989.1"/>
    <property type="molecule type" value="Genomic_DNA"/>
</dbReference>
<dbReference type="VEuPathDB" id="VectorBase:ISCW010617"/>
<sequence>MEHREQCEKKKLACEYCKLELKGDNEAPRKEMQEHEKDPQNALLNQVIFVSIRSFSVVCLV</sequence>
<dbReference type="VEuPathDB" id="VectorBase:ISCI010617"/>
<evidence type="ECO:0000313" key="1">
    <source>
        <dbReference type="EMBL" id="EEC13989.1"/>
    </source>
</evidence>
<organism>
    <name type="scientific">Ixodes scapularis</name>
    <name type="common">Black-legged tick</name>
    <name type="synonym">Deer tick</name>
    <dbReference type="NCBI Taxonomy" id="6945"/>
    <lineage>
        <taxon>Eukaryota</taxon>
        <taxon>Metazoa</taxon>
        <taxon>Ecdysozoa</taxon>
        <taxon>Arthropoda</taxon>
        <taxon>Chelicerata</taxon>
        <taxon>Arachnida</taxon>
        <taxon>Acari</taxon>
        <taxon>Parasitiformes</taxon>
        <taxon>Ixodida</taxon>
        <taxon>Ixodoidea</taxon>
        <taxon>Ixodidae</taxon>
        <taxon>Ixodinae</taxon>
        <taxon>Ixodes</taxon>
    </lineage>
</organism>
<accession>B7Q567</accession>
<dbReference type="HOGENOM" id="CLU_2925179_0_0_1"/>
<dbReference type="AlphaFoldDB" id="B7Q567"/>
<dbReference type="InParanoid" id="B7Q567"/>
<reference evidence="1 3" key="1">
    <citation type="submission" date="2008-03" db="EMBL/GenBank/DDBJ databases">
        <title>Annotation of Ixodes scapularis.</title>
        <authorList>
            <consortium name="Ixodes scapularis Genome Project Consortium"/>
            <person name="Caler E."/>
            <person name="Hannick L.I."/>
            <person name="Bidwell S."/>
            <person name="Joardar V."/>
            <person name="Thiagarajan M."/>
            <person name="Amedeo P."/>
            <person name="Galinsky K.J."/>
            <person name="Schobel S."/>
            <person name="Inman J."/>
            <person name="Hostetler J."/>
            <person name="Miller J."/>
            <person name="Hammond M."/>
            <person name="Megy K."/>
            <person name="Lawson D."/>
            <person name="Kodira C."/>
            <person name="Sutton G."/>
            <person name="Meyer J."/>
            <person name="Hill C.A."/>
            <person name="Birren B."/>
            <person name="Nene V."/>
            <person name="Collins F."/>
            <person name="Alarcon-Chaidez F."/>
            <person name="Wikel S."/>
            <person name="Strausberg R."/>
        </authorList>
    </citation>
    <scope>NUCLEOTIDE SEQUENCE [LARGE SCALE GENOMIC DNA]</scope>
    <source>
        <strain evidence="3">Wikel</strain>
        <strain evidence="1">Wikel colony</strain>
    </source>
</reference>
<reference evidence="2" key="2">
    <citation type="submission" date="2020-05" db="UniProtKB">
        <authorList>
            <consortium name="EnsemblMetazoa"/>
        </authorList>
    </citation>
    <scope>IDENTIFICATION</scope>
    <source>
        <strain evidence="2">wikel</strain>
    </source>
</reference>
<dbReference type="EMBL" id="ABJB010547862">
    <property type="status" value="NOT_ANNOTATED_CDS"/>
    <property type="molecule type" value="Genomic_DNA"/>
</dbReference>
<name>B7Q567_IXOSC</name>
<evidence type="ECO:0000313" key="2">
    <source>
        <dbReference type="EnsemblMetazoa" id="ISCW010617-PA"/>
    </source>
</evidence>
<protein>
    <submittedName>
        <fullName evidence="1 2">Uncharacterized protein</fullName>
    </submittedName>
</protein>
<dbReference type="EnsemblMetazoa" id="ISCW010617-RA">
    <property type="protein sequence ID" value="ISCW010617-PA"/>
    <property type="gene ID" value="ISCW010617"/>
</dbReference>
<keyword evidence="3" id="KW-1185">Reference proteome</keyword>
<dbReference type="EMBL" id="ABJB010189650">
    <property type="status" value="NOT_ANNOTATED_CDS"/>
    <property type="molecule type" value="Genomic_DNA"/>
</dbReference>
<dbReference type="Proteomes" id="UP000001555">
    <property type="component" value="Unassembled WGS sequence"/>
</dbReference>
<gene>
    <name evidence="1" type="ORF">IscW_ISCW010617</name>
</gene>